<dbReference type="EMBL" id="JAFIRN010000007">
    <property type="protein sequence ID" value="KAG5845264.1"/>
    <property type="molecule type" value="Genomic_DNA"/>
</dbReference>
<evidence type="ECO:0000313" key="2">
    <source>
        <dbReference type="EMBL" id="KAG5845264.1"/>
    </source>
</evidence>
<dbReference type="Proteomes" id="UP001044222">
    <property type="component" value="Chromosome 7"/>
</dbReference>
<evidence type="ECO:0000256" key="1">
    <source>
        <dbReference type="SAM" id="MobiDB-lite"/>
    </source>
</evidence>
<sequence>MMVTPHSPDSSLMQGTSHTVIPPPNAEHCNIAPTIHHVAPITHHPKGHPTRRSVGVTGNYVCWEEEAAAFLPGCN</sequence>
<dbReference type="AlphaFoldDB" id="A0A9D3RVN3"/>
<feature type="compositionally biased region" description="Polar residues" evidence="1">
    <location>
        <begin position="7"/>
        <end position="19"/>
    </location>
</feature>
<reference evidence="2" key="1">
    <citation type="submission" date="2021-01" db="EMBL/GenBank/DDBJ databases">
        <title>A chromosome-scale assembly of European eel, Anguilla anguilla.</title>
        <authorList>
            <person name="Henkel C."/>
            <person name="Jong-Raadsen S.A."/>
            <person name="Dufour S."/>
            <person name="Weltzien F.-A."/>
            <person name="Palstra A.P."/>
            <person name="Pelster B."/>
            <person name="Spaink H.P."/>
            <person name="Van Den Thillart G.E."/>
            <person name="Jansen H."/>
            <person name="Zahm M."/>
            <person name="Klopp C."/>
            <person name="Cedric C."/>
            <person name="Louis A."/>
            <person name="Berthelot C."/>
            <person name="Parey E."/>
            <person name="Roest Crollius H."/>
            <person name="Montfort J."/>
            <person name="Robinson-Rechavi M."/>
            <person name="Bucao C."/>
            <person name="Bouchez O."/>
            <person name="Gislard M."/>
            <person name="Lluch J."/>
            <person name="Milhes M."/>
            <person name="Lampietro C."/>
            <person name="Lopez Roques C."/>
            <person name="Donnadieu C."/>
            <person name="Braasch I."/>
            <person name="Desvignes T."/>
            <person name="Postlethwait J."/>
            <person name="Bobe J."/>
            <person name="Guiguen Y."/>
            <person name="Dirks R."/>
        </authorList>
    </citation>
    <scope>NUCLEOTIDE SEQUENCE</scope>
    <source>
        <strain evidence="2">Tag_6206</strain>
        <tissue evidence="2">Liver</tissue>
    </source>
</reference>
<organism evidence="2 3">
    <name type="scientific">Anguilla anguilla</name>
    <name type="common">European freshwater eel</name>
    <name type="synonym">Muraena anguilla</name>
    <dbReference type="NCBI Taxonomy" id="7936"/>
    <lineage>
        <taxon>Eukaryota</taxon>
        <taxon>Metazoa</taxon>
        <taxon>Chordata</taxon>
        <taxon>Craniata</taxon>
        <taxon>Vertebrata</taxon>
        <taxon>Euteleostomi</taxon>
        <taxon>Actinopterygii</taxon>
        <taxon>Neopterygii</taxon>
        <taxon>Teleostei</taxon>
        <taxon>Anguilliformes</taxon>
        <taxon>Anguillidae</taxon>
        <taxon>Anguilla</taxon>
    </lineage>
</organism>
<gene>
    <name evidence="2" type="ORF">ANANG_G00136940</name>
</gene>
<protein>
    <submittedName>
        <fullName evidence="2">Uncharacterized protein</fullName>
    </submittedName>
</protein>
<evidence type="ECO:0000313" key="3">
    <source>
        <dbReference type="Proteomes" id="UP001044222"/>
    </source>
</evidence>
<name>A0A9D3RVN3_ANGAN</name>
<accession>A0A9D3RVN3</accession>
<keyword evidence="3" id="KW-1185">Reference proteome</keyword>
<feature type="region of interest" description="Disordered" evidence="1">
    <location>
        <begin position="1"/>
        <end position="26"/>
    </location>
</feature>
<comment type="caution">
    <text evidence="2">The sequence shown here is derived from an EMBL/GenBank/DDBJ whole genome shotgun (WGS) entry which is preliminary data.</text>
</comment>
<proteinExistence type="predicted"/>